<feature type="region of interest" description="Disordered" evidence="1">
    <location>
        <begin position="89"/>
        <end position="114"/>
    </location>
</feature>
<dbReference type="Gramene" id="Psat07G0677600-T1">
    <property type="protein sequence ID" value="KAI5392112.1"/>
    <property type="gene ID" value="KIW84_076776"/>
</dbReference>
<evidence type="ECO:0000256" key="1">
    <source>
        <dbReference type="SAM" id="MobiDB-lite"/>
    </source>
</evidence>
<dbReference type="Proteomes" id="UP001058974">
    <property type="component" value="Chromosome 7"/>
</dbReference>
<evidence type="ECO:0000313" key="3">
    <source>
        <dbReference type="Proteomes" id="UP001058974"/>
    </source>
</evidence>
<reference evidence="2 3" key="1">
    <citation type="journal article" date="2022" name="Nat. Genet.">
        <title>Improved pea reference genome and pan-genome highlight genomic features and evolutionary characteristics.</title>
        <authorList>
            <person name="Yang T."/>
            <person name="Liu R."/>
            <person name="Luo Y."/>
            <person name="Hu S."/>
            <person name="Wang D."/>
            <person name="Wang C."/>
            <person name="Pandey M.K."/>
            <person name="Ge S."/>
            <person name="Xu Q."/>
            <person name="Li N."/>
            <person name="Li G."/>
            <person name="Huang Y."/>
            <person name="Saxena R.K."/>
            <person name="Ji Y."/>
            <person name="Li M."/>
            <person name="Yan X."/>
            <person name="He Y."/>
            <person name="Liu Y."/>
            <person name="Wang X."/>
            <person name="Xiang C."/>
            <person name="Varshney R.K."/>
            <person name="Ding H."/>
            <person name="Gao S."/>
            <person name="Zong X."/>
        </authorList>
    </citation>
    <scope>NUCLEOTIDE SEQUENCE [LARGE SCALE GENOMIC DNA]</scope>
    <source>
        <strain evidence="2 3">cv. Zhongwan 6</strain>
    </source>
</reference>
<organism evidence="2 3">
    <name type="scientific">Pisum sativum</name>
    <name type="common">Garden pea</name>
    <name type="synonym">Lathyrus oleraceus</name>
    <dbReference type="NCBI Taxonomy" id="3888"/>
    <lineage>
        <taxon>Eukaryota</taxon>
        <taxon>Viridiplantae</taxon>
        <taxon>Streptophyta</taxon>
        <taxon>Embryophyta</taxon>
        <taxon>Tracheophyta</taxon>
        <taxon>Spermatophyta</taxon>
        <taxon>Magnoliopsida</taxon>
        <taxon>eudicotyledons</taxon>
        <taxon>Gunneridae</taxon>
        <taxon>Pentapetalae</taxon>
        <taxon>rosids</taxon>
        <taxon>fabids</taxon>
        <taxon>Fabales</taxon>
        <taxon>Fabaceae</taxon>
        <taxon>Papilionoideae</taxon>
        <taxon>50 kb inversion clade</taxon>
        <taxon>NPAAA clade</taxon>
        <taxon>Hologalegina</taxon>
        <taxon>IRL clade</taxon>
        <taxon>Fabeae</taxon>
        <taxon>Lathyrus</taxon>
    </lineage>
</organism>
<accession>A0A9D4VYY8</accession>
<dbReference type="PANTHER" id="PTHR34222">
    <property type="entry name" value="GAG_PRE-INTEGRS DOMAIN-CONTAINING PROTEIN"/>
    <property type="match status" value="1"/>
</dbReference>
<name>A0A9D4VYY8_PEA</name>
<feature type="compositionally biased region" description="Polar residues" evidence="1">
    <location>
        <begin position="157"/>
        <end position="167"/>
    </location>
</feature>
<sequence>MPQRIDPTANRITNCDADSVYYVHPSEAIDEANGLVNAYDSRKFVGKSSKSYCGASNNKKNGRVCTFCHKTGHTIDVCYRKHGFPPNFTKKQTSSNASNAADTHNMMNTGTEGSLNNPSASITQEQYSQLIGLLQQTNLLPSNPTPNPSANHIPTHFSHTPNENSGCENEEDDWFG</sequence>
<protein>
    <submittedName>
        <fullName evidence="2">Uncharacterized protein</fullName>
    </submittedName>
</protein>
<comment type="caution">
    <text evidence="2">The sequence shown here is derived from an EMBL/GenBank/DDBJ whole genome shotgun (WGS) entry which is preliminary data.</text>
</comment>
<dbReference type="PANTHER" id="PTHR34222:SF99">
    <property type="entry name" value="PROTEIN, PUTATIVE-RELATED"/>
    <property type="match status" value="1"/>
</dbReference>
<dbReference type="AlphaFoldDB" id="A0A9D4VYY8"/>
<evidence type="ECO:0000313" key="2">
    <source>
        <dbReference type="EMBL" id="KAI5392112.1"/>
    </source>
</evidence>
<feature type="region of interest" description="Disordered" evidence="1">
    <location>
        <begin position="138"/>
        <end position="176"/>
    </location>
</feature>
<gene>
    <name evidence="2" type="ORF">KIW84_076776</name>
</gene>
<keyword evidence="3" id="KW-1185">Reference proteome</keyword>
<dbReference type="EMBL" id="JAMSHJ010000007">
    <property type="protein sequence ID" value="KAI5392112.1"/>
    <property type="molecule type" value="Genomic_DNA"/>
</dbReference>
<proteinExistence type="predicted"/>